<accession>A0A6G6AR85</accession>
<organism evidence="1">
    <name type="scientific">Acinetobacter pittii</name>
    <name type="common">Acinetobacter genomosp. 3</name>
    <dbReference type="NCBI Taxonomy" id="48296"/>
    <lineage>
        <taxon>Bacteria</taxon>
        <taxon>Pseudomonadati</taxon>
        <taxon>Pseudomonadota</taxon>
        <taxon>Gammaproteobacteria</taxon>
        <taxon>Moraxellales</taxon>
        <taxon>Moraxellaceae</taxon>
        <taxon>Acinetobacter</taxon>
        <taxon>Acinetobacter calcoaceticus/baumannii complex</taxon>
    </lineage>
</organism>
<proteinExistence type="predicted"/>
<reference evidence="1" key="1">
    <citation type="submission" date="2019-09" db="EMBL/GenBank/DDBJ databases">
        <authorList>
            <person name="Liu L."/>
        </authorList>
    </citation>
    <scope>NUCLEOTIDE SEQUENCE</scope>
    <source>
        <strain evidence="1">A2949</strain>
        <plasmid evidence="1">pA2949</plasmid>
    </source>
</reference>
<name>A0A6G6AR85_ACIPI</name>
<keyword evidence="1" id="KW-0614">Plasmid</keyword>
<sequence length="54" mass="6354">MCEPKIAGMYRLSIHLIDLTDSKDSAWLKEIRTIVFLREKTISRNFSLQIKNKT</sequence>
<protein>
    <submittedName>
        <fullName evidence="1">Uncharacterized protein</fullName>
    </submittedName>
</protein>
<geneLocation type="plasmid" evidence="1">
    <name>pA2949</name>
</geneLocation>
<evidence type="ECO:0000313" key="1">
    <source>
        <dbReference type="EMBL" id="QID24171.1"/>
    </source>
</evidence>
<dbReference type="AlphaFoldDB" id="A0A6G6AR85"/>
<dbReference type="EMBL" id="MN481287">
    <property type="protein sequence ID" value="QID24171.1"/>
    <property type="molecule type" value="Genomic_DNA"/>
</dbReference>